<dbReference type="KEGG" id="doa:AXF15_09690"/>
<name>A0A120KNH1_9BACT</name>
<evidence type="ECO:0000313" key="2">
    <source>
        <dbReference type="Proteomes" id="UP000063964"/>
    </source>
</evidence>
<sequence>MCFVHVLLNALDMHGCGREVRVVMEGASVSLAEPLMEPGHPLHRLFIQVRQAGLLDGLCRACASKLGAAAHAEQAGIPLIGDMHGHPSMREYMDAGFQIITF</sequence>
<reference evidence="2" key="1">
    <citation type="submission" date="2016-02" db="EMBL/GenBank/DDBJ databases">
        <authorList>
            <person name="Holder M.E."/>
            <person name="Ajami N.J."/>
            <person name="Petrosino J.F."/>
        </authorList>
    </citation>
    <scope>NUCLEOTIDE SEQUENCE [LARGE SCALE GENOMIC DNA]</scope>
    <source>
        <strain evidence="2">DSM 12838</strain>
    </source>
</reference>
<dbReference type="InterPro" id="IPR027396">
    <property type="entry name" value="DsrEFH-like"/>
</dbReference>
<dbReference type="SUPFAM" id="SSF75169">
    <property type="entry name" value="DsrEFH-like"/>
    <property type="match status" value="1"/>
</dbReference>
<accession>A0A120KNH1</accession>
<dbReference type="EMBL" id="CP014230">
    <property type="protein sequence ID" value="AMD94086.1"/>
    <property type="molecule type" value="Genomic_DNA"/>
</dbReference>
<evidence type="ECO:0000313" key="1">
    <source>
        <dbReference type="EMBL" id="AMD94086.1"/>
    </source>
</evidence>
<proteinExistence type="predicted"/>
<gene>
    <name evidence="1" type="ORF">AXF15_09690</name>
</gene>
<dbReference type="AlphaFoldDB" id="A0A120KNH1"/>
<protein>
    <submittedName>
        <fullName evidence="1">Cytoplasmic protein</fullName>
    </submittedName>
</protein>
<organism evidence="1 2">
    <name type="scientific">Desulfomicrobium orale DSM 12838</name>
    <dbReference type="NCBI Taxonomy" id="888061"/>
    <lineage>
        <taxon>Bacteria</taxon>
        <taxon>Pseudomonadati</taxon>
        <taxon>Thermodesulfobacteriota</taxon>
        <taxon>Desulfovibrionia</taxon>
        <taxon>Desulfovibrionales</taxon>
        <taxon>Desulfomicrobiaceae</taxon>
        <taxon>Desulfomicrobium</taxon>
    </lineage>
</organism>
<dbReference type="OrthoDB" id="9807925at2"/>
<dbReference type="STRING" id="888061.AXF15_09690"/>
<dbReference type="Proteomes" id="UP000063964">
    <property type="component" value="Chromosome"/>
</dbReference>
<keyword evidence="2" id="KW-1185">Reference proteome</keyword>